<feature type="repeat" description="WD" evidence="3">
    <location>
        <begin position="866"/>
        <end position="907"/>
    </location>
</feature>
<dbReference type="PROSITE" id="PS50082">
    <property type="entry name" value="WD_REPEATS_2"/>
    <property type="match status" value="4"/>
</dbReference>
<dbReference type="GO" id="GO:0010628">
    <property type="term" value="P:positive regulation of gene expression"/>
    <property type="evidence" value="ECO:0007669"/>
    <property type="project" value="Ensembl"/>
</dbReference>
<dbReference type="InterPro" id="IPR027417">
    <property type="entry name" value="P-loop_NTPase"/>
</dbReference>
<dbReference type="GO" id="GO:0005730">
    <property type="term" value="C:nucleolus"/>
    <property type="evidence" value="ECO:0007669"/>
    <property type="project" value="Ensembl"/>
</dbReference>
<name>A0A7N4NMP5_SARHA</name>
<dbReference type="PROSITE" id="PS50294">
    <property type="entry name" value="WD_REPEATS_REGION"/>
    <property type="match status" value="3"/>
</dbReference>
<reference evidence="6" key="2">
    <citation type="submission" date="2025-08" db="UniProtKB">
        <authorList>
            <consortium name="Ensembl"/>
        </authorList>
    </citation>
    <scope>IDENTIFICATION</scope>
</reference>
<evidence type="ECO:0000256" key="3">
    <source>
        <dbReference type="PROSITE-ProRule" id="PRU00221"/>
    </source>
</evidence>
<dbReference type="SUPFAM" id="SSF50998">
    <property type="entry name" value="Quinoprotein alcohol dehydrogenase-like"/>
    <property type="match status" value="1"/>
</dbReference>
<protein>
    <submittedName>
        <fullName evidence="6">NACHT and WD repeat domain containing 1</fullName>
    </submittedName>
</protein>
<dbReference type="SUPFAM" id="SSF52540">
    <property type="entry name" value="P-loop containing nucleoside triphosphate hydrolases"/>
    <property type="match status" value="1"/>
</dbReference>
<dbReference type="InterPro" id="IPR057588">
    <property type="entry name" value="NWD1/2-like_WH"/>
</dbReference>
<evidence type="ECO:0000259" key="4">
    <source>
        <dbReference type="Pfam" id="PF05729"/>
    </source>
</evidence>
<sequence length="1564" mass="175090">MDAEREALLGAAYPEVQTFCQKHGLMLEVVDLRWGLPTLEAVDHTTTDLCLEEIAVCQKLSAGPTFIALVGDQYGHCPIPRLIEEKEFQALCAQLTKNPNSLTLLAQWFWKDENAVPPVYILQPITTHLPQYQNLATALRSAAQEAERQGLISREQKHRYHKSVIEWEIEHGLLNIGSCDGDIGATVFLREIKDLNKHILDECDLPMVDLQEDGCLDMEAQNFLTSLKVRITDNHPKLLKVHFVQWSQDLVNPKNRAHAKYLKELGEQFIATVNHQILERLRYQNKGNQMLGPFFQELHHHMAQCKDKCQVFCGREELLSRIGKAITANDGINHSPLVVFGPPGVGKTALMCKISERIQDFLGQKIVLVFRILGTSQASSNSCILLNSICLQVCLAYGLPLPPAQVMAVYSGAVQFFQDLLFMVSSRNVESLVLILDAFEELNLTYGAKGLTWLPKKCPPKVHLILSACSVESRTLKALQGVVTSSEAYFEVKPLSGEQGQKMIELLLSSVKRKLSPAQRDLLWASLPECGHPLRLKLAFDEAQRWASYTLPVSLATTVQQAMHQLCARLEELHGQVLVSHVLGYIVTARYGLSEAELKDVLSLDDEVLREVYQEWTPPSKDVLRFPPLLWVRLRRDLGDCLMKRPADGFMLLGLAHRQLTEVVKERYLSGQEKTRRHHLLCEFFTGAWSQGIKKPMTLPLLGKPLNFDRKVAPQPLWFSDTVANLRKLNELPSHLANSGRIEELKKDVLGNMDWISCRVLSSGITSMLEDFALCAEHLDCPELSLIRDAVQLSRPTIDLWSFLSDKSIFYTEILARLYSFSSLYPALIGQLCHQCTRWFNAYPHPVLIPLCGFLLPPGGPLQEMLTGYHKGITAIEWSSNNKLLIVGSQNGVLVVWGMQERKSQVVHILTGHTGEVRCVKTFGQGNYAISASKDCTLRRWNLVSGKEKYVIRDGIFTDRKEPYFCCLHVDEKKKVVYSASGLKINAWNLETAEAIFHIVGDARDPWLWATVFPSSSEVVTLSKEGLVCTWDAHTGKSRSKHCLSNLKEEIWTSGVSLQKQGRIVVGSHSGSLLLVCIFGDYYHYLLEKVSTAVQLLVVSEDESLLAAGFGKYVRVFLADSKGFHRFMAVDLEHENTVEAAIIGPDNNVIVTGSLDAFIQVWSLSEQGTLLDIFDGMGTPGNMLACCGNTLVSASRNSSSFSVWDLAYNRKHKLSSPFLDRTGCAAVSHNGNYVYFPKIGDKNKITVWDSVEGEDHDILDASNEVRCLEVAEQMKLLFAGLISGTVLVFPLNSRQDVMCIPPPEAKKSVKCMALSRGEERLVIAYDNIVLVMDIRPEDPCPVIDGPTYTFYTQLPALISSIAVLTNYQVVYGMTNGEVFIYECAKSKVFPLEAPQGKVTCLEVSHKEQWAVSSSQESLLYLWDLELCSYQNSAFSRGIQCVCFSKDDKYVYSGLKDQSILVWNVSDGSLLAVQFVCATVNKIISTADGFIATTRHGYLIRERFQCPQPISASYDPLKNIKAACIIKTKKQEEILVVVRKQQGDSERVEEKQNSTNKISQVCVVI</sequence>
<reference evidence="6" key="3">
    <citation type="submission" date="2025-09" db="UniProtKB">
        <authorList>
            <consortium name="Ensembl"/>
        </authorList>
    </citation>
    <scope>IDENTIFICATION</scope>
</reference>
<gene>
    <name evidence="6" type="primary">NWD1</name>
</gene>
<dbReference type="SUPFAM" id="SSF50978">
    <property type="entry name" value="WD40 repeat-like"/>
    <property type="match status" value="1"/>
</dbReference>
<accession>A0A7N4NMP5</accession>
<dbReference type="Gene3D" id="3.40.50.300">
    <property type="entry name" value="P-loop containing nucleotide triphosphate hydrolases"/>
    <property type="match status" value="1"/>
</dbReference>
<dbReference type="InterPro" id="IPR001680">
    <property type="entry name" value="WD40_rpt"/>
</dbReference>
<feature type="repeat" description="WD" evidence="3">
    <location>
        <begin position="910"/>
        <end position="951"/>
    </location>
</feature>
<feature type="domain" description="NWD1/2-like winged helix-turn-helix" evidence="5">
    <location>
        <begin position="558"/>
        <end position="674"/>
    </location>
</feature>
<dbReference type="PANTHER" id="PTHR45013:SF1">
    <property type="entry name" value="NACHT DOMAIN- AND WD REPEAT-CONTAINING PROTEIN 1"/>
    <property type="match status" value="1"/>
</dbReference>
<dbReference type="SMART" id="SM00320">
    <property type="entry name" value="WD40"/>
    <property type="match status" value="9"/>
</dbReference>
<dbReference type="InterPro" id="IPR036322">
    <property type="entry name" value="WD40_repeat_dom_sf"/>
</dbReference>
<dbReference type="InterPro" id="IPR015943">
    <property type="entry name" value="WD40/YVTN_repeat-like_dom_sf"/>
</dbReference>
<proteinExistence type="predicted"/>
<evidence type="ECO:0000256" key="1">
    <source>
        <dbReference type="ARBA" id="ARBA00022574"/>
    </source>
</evidence>
<dbReference type="InterPro" id="IPR019775">
    <property type="entry name" value="WD40_repeat_CS"/>
</dbReference>
<reference evidence="6 7" key="1">
    <citation type="journal article" date="2011" name="Proc. Natl. Acad. Sci. U.S.A.">
        <title>Genetic diversity and population structure of the endangered marsupial Sarcophilus harrisii (Tasmanian devil).</title>
        <authorList>
            <person name="Miller W."/>
            <person name="Hayes V.M."/>
            <person name="Ratan A."/>
            <person name="Petersen D.C."/>
            <person name="Wittekindt N.E."/>
            <person name="Miller J."/>
            <person name="Walenz B."/>
            <person name="Knight J."/>
            <person name="Qi J."/>
            <person name="Zhao F."/>
            <person name="Wang Q."/>
            <person name="Bedoya-Reina O.C."/>
            <person name="Katiyar N."/>
            <person name="Tomsho L.P."/>
            <person name="Kasson L.M."/>
            <person name="Hardie R.A."/>
            <person name="Woodbridge P."/>
            <person name="Tindall E.A."/>
            <person name="Bertelsen M.F."/>
            <person name="Dixon D."/>
            <person name="Pyecroft S."/>
            <person name="Helgen K.M."/>
            <person name="Lesk A.M."/>
            <person name="Pringle T.H."/>
            <person name="Patterson N."/>
            <person name="Zhang Y."/>
            <person name="Kreiss A."/>
            <person name="Woods G.M."/>
            <person name="Jones M.E."/>
            <person name="Schuster S.C."/>
        </authorList>
    </citation>
    <scope>NUCLEOTIDE SEQUENCE [LARGE SCALE GENOMIC DNA]</scope>
</reference>
<feature type="domain" description="NACHT" evidence="4">
    <location>
        <begin position="336"/>
        <end position="505"/>
    </location>
</feature>
<dbReference type="Pfam" id="PF00400">
    <property type="entry name" value="WD40"/>
    <property type="match status" value="5"/>
</dbReference>
<dbReference type="InterPro" id="IPR007111">
    <property type="entry name" value="NACHT_NTPase"/>
</dbReference>
<dbReference type="Ensembl" id="ENSSHAT00000043845.1">
    <property type="protein sequence ID" value="ENSSHAP00000025714.1"/>
    <property type="gene ID" value="ENSSHAG00000001246.2"/>
</dbReference>
<dbReference type="PROSITE" id="PS00678">
    <property type="entry name" value="WD_REPEATS_1"/>
    <property type="match status" value="1"/>
</dbReference>
<dbReference type="PANTHER" id="PTHR45013">
    <property type="entry name" value="NACHT DOMAIN- AND WD REPEAT-CONTAINING PROTEIN 1"/>
    <property type="match status" value="1"/>
</dbReference>
<dbReference type="GeneTree" id="ENSGT00940000161635"/>
<dbReference type="InParanoid" id="A0A7N4NMP5"/>
<feature type="repeat" description="WD" evidence="3">
    <location>
        <begin position="1131"/>
        <end position="1172"/>
    </location>
</feature>
<evidence type="ECO:0000259" key="5">
    <source>
        <dbReference type="Pfam" id="PF25469"/>
    </source>
</evidence>
<dbReference type="InterPro" id="IPR043365">
    <property type="entry name" value="NWD1"/>
</dbReference>
<organism evidence="6 7">
    <name type="scientific">Sarcophilus harrisii</name>
    <name type="common">Tasmanian devil</name>
    <name type="synonym">Sarcophilus laniarius</name>
    <dbReference type="NCBI Taxonomy" id="9305"/>
    <lineage>
        <taxon>Eukaryota</taxon>
        <taxon>Metazoa</taxon>
        <taxon>Chordata</taxon>
        <taxon>Craniata</taxon>
        <taxon>Vertebrata</taxon>
        <taxon>Euteleostomi</taxon>
        <taxon>Mammalia</taxon>
        <taxon>Metatheria</taxon>
        <taxon>Dasyuromorphia</taxon>
        <taxon>Dasyuridae</taxon>
        <taxon>Sarcophilus</taxon>
    </lineage>
</organism>
<dbReference type="InterPro" id="IPR011047">
    <property type="entry name" value="Quinoprotein_ADH-like_sf"/>
</dbReference>
<feature type="repeat" description="WD" evidence="3">
    <location>
        <begin position="1431"/>
        <end position="1472"/>
    </location>
</feature>
<dbReference type="FunCoup" id="A0A7N4NMP5">
    <property type="interactions" value="538"/>
</dbReference>
<dbReference type="Pfam" id="PF05729">
    <property type="entry name" value="NACHT"/>
    <property type="match status" value="1"/>
</dbReference>
<evidence type="ECO:0000256" key="2">
    <source>
        <dbReference type="ARBA" id="ARBA00022737"/>
    </source>
</evidence>
<evidence type="ECO:0000313" key="6">
    <source>
        <dbReference type="Ensembl" id="ENSSHAP00000025714.1"/>
    </source>
</evidence>
<keyword evidence="1 3" id="KW-0853">WD repeat</keyword>
<keyword evidence="7" id="KW-1185">Reference proteome</keyword>
<evidence type="ECO:0000313" key="7">
    <source>
        <dbReference type="Proteomes" id="UP000007648"/>
    </source>
</evidence>
<dbReference type="Proteomes" id="UP000007648">
    <property type="component" value="Unassembled WGS sequence"/>
</dbReference>
<dbReference type="Pfam" id="PF25469">
    <property type="entry name" value="WHD_NWD1"/>
    <property type="match status" value="1"/>
</dbReference>
<dbReference type="Gene3D" id="2.130.10.10">
    <property type="entry name" value="YVTN repeat-like/Quinoprotein amine dehydrogenase"/>
    <property type="match status" value="4"/>
</dbReference>
<keyword evidence="2" id="KW-0677">Repeat</keyword>
<dbReference type="GO" id="GO:0005829">
    <property type="term" value="C:cytosol"/>
    <property type="evidence" value="ECO:0007669"/>
    <property type="project" value="Ensembl"/>
</dbReference>